<dbReference type="Proteomes" id="UP000022910">
    <property type="component" value="Unassembled WGS sequence"/>
</dbReference>
<reference evidence="1 2" key="1">
    <citation type="submission" date="2014-02" db="EMBL/GenBank/DDBJ databases">
        <title>Single nucleus genome sequencing reveals high similarity among nuclei of an endomycorrhizal fungus.</title>
        <authorList>
            <person name="Lin K."/>
            <person name="Geurts R."/>
            <person name="Zhang Z."/>
            <person name="Limpens E."/>
            <person name="Saunders D.G."/>
            <person name="Mu D."/>
            <person name="Pang E."/>
            <person name="Cao H."/>
            <person name="Cha H."/>
            <person name="Lin T."/>
            <person name="Zhou Q."/>
            <person name="Shang Y."/>
            <person name="Li Y."/>
            <person name="Ivanov S."/>
            <person name="Sharma T."/>
            <person name="Velzen R.V."/>
            <person name="Ruijter N.D."/>
            <person name="Aanen D.K."/>
            <person name="Win J."/>
            <person name="Kamoun S."/>
            <person name="Bisseling T."/>
            <person name="Huang S."/>
        </authorList>
    </citation>
    <scope>NUCLEOTIDE SEQUENCE [LARGE SCALE GENOMIC DNA]</scope>
    <source>
        <strain evidence="2">DAOM197198w</strain>
    </source>
</reference>
<comment type="caution">
    <text evidence="1">The sequence shown here is derived from an EMBL/GenBank/DDBJ whole genome shotgun (WGS) entry which is preliminary data.</text>
</comment>
<dbReference type="EMBL" id="JEMT01017621">
    <property type="protein sequence ID" value="EXX67684.1"/>
    <property type="molecule type" value="Genomic_DNA"/>
</dbReference>
<protein>
    <submittedName>
        <fullName evidence="1">Uncharacterized protein</fullName>
    </submittedName>
</protein>
<dbReference type="HOGENOM" id="CLU_2387347_0_0_1"/>
<gene>
    <name evidence="1" type="ORF">RirG_112180</name>
</gene>
<name>A0A015KJE7_RHIIW</name>
<accession>A0A015KJE7</accession>
<evidence type="ECO:0000313" key="1">
    <source>
        <dbReference type="EMBL" id="EXX67684.1"/>
    </source>
</evidence>
<dbReference type="AlphaFoldDB" id="A0A015KJE7"/>
<keyword evidence="2" id="KW-1185">Reference proteome</keyword>
<proteinExistence type="predicted"/>
<sequence length="94" mass="11213">MTIAKDLAKTRFMSWLFRSTVKSIRHGCSNHRNRYIDKVSLPASANELPAYEAVHTMLCTLEYRLNKLTDYCTKLKVEHARLRRKRDYMYQEDI</sequence>
<evidence type="ECO:0000313" key="2">
    <source>
        <dbReference type="Proteomes" id="UP000022910"/>
    </source>
</evidence>
<organism evidence="1 2">
    <name type="scientific">Rhizophagus irregularis (strain DAOM 197198w)</name>
    <name type="common">Glomus intraradices</name>
    <dbReference type="NCBI Taxonomy" id="1432141"/>
    <lineage>
        <taxon>Eukaryota</taxon>
        <taxon>Fungi</taxon>
        <taxon>Fungi incertae sedis</taxon>
        <taxon>Mucoromycota</taxon>
        <taxon>Glomeromycotina</taxon>
        <taxon>Glomeromycetes</taxon>
        <taxon>Glomerales</taxon>
        <taxon>Glomeraceae</taxon>
        <taxon>Rhizophagus</taxon>
    </lineage>
</organism>